<dbReference type="EMBL" id="FNYR01000030">
    <property type="protein sequence ID" value="SEJ19857.1"/>
    <property type="molecule type" value="Genomic_DNA"/>
</dbReference>
<protein>
    <submittedName>
        <fullName evidence="1">Uncharacterized protein</fullName>
    </submittedName>
</protein>
<keyword evidence="2" id="KW-1185">Reference proteome</keyword>
<dbReference type="STRING" id="1073996.SAMN05444271_13010"/>
<reference evidence="1 2" key="1">
    <citation type="submission" date="2016-10" db="EMBL/GenBank/DDBJ databases">
        <authorList>
            <person name="de Groot N.N."/>
        </authorList>
    </citation>
    <scope>NUCLEOTIDE SEQUENCE [LARGE SCALE GENOMIC DNA]</scope>
    <source>
        <strain evidence="1 2">DSM 22187</strain>
    </source>
</reference>
<name>A0A1H6WZU3_9EURY</name>
<dbReference type="AlphaFoldDB" id="A0A1H6WZU3"/>
<organism evidence="1 2">
    <name type="scientific">Halohasta litchfieldiae</name>
    <dbReference type="NCBI Taxonomy" id="1073996"/>
    <lineage>
        <taxon>Archaea</taxon>
        <taxon>Methanobacteriati</taxon>
        <taxon>Methanobacteriota</taxon>
        <taxon>Stenosarchaea group</taxon>
        <taxon>Halobacteria</taxon>
        <taxon>Halobacteriales</taxon>
        <taxon>Haloferacaceae</taxon>
        <taxon>Halohasta</taxon>
    </lineage>
</organism>
<evidence type="ECO:0000313" key="2">
    <source>
        <dbReference type="Proteomes" id="UP000198888"/>
    </source>
</evidence>
<dbReference type="Proteomes" id="UP000198888">
    <property type="component" value="Unassembled WGS sequence"/>
</dbReference>
<evidence type="ECO:0000313" key="1">
    <source>
        <dbReference type="EMBL" id="SEJ19857.1"/>
    </source>
</evidence>
<accession>A0A1H6WZU3</accession>
<gene>
    <name evidence="1" type="ORF">SAMN05444271_13010</name>
</gene>
<proteinExistence type="predicted"/>
<sequence length="46" mass="5327">MLISTLKAEYNARTYKWILNPILLVIKLNPFKKSMSHCNSGFEIVT</sequence>